<proteinExistence type="predicted"/>
<evidence type="ECO:0000313" key="4">
    <source>
        <dbReference type="Proteomes" id="UP000236343"/>
    </source>
</evidence>
<dbReference type="Proteomes" id="UP000236343">
    <property type="component" value="Unassembled WGS sequence"/>
</dbReference>
<feature type="region of interest" description="Disordered" evidence="1">
    <location>
        <begin position="28"/>
        <end position="65"/>
    </location>
</feature>
<dbReference type="AlphaFoldDB" id="A0A2G8XRW8"/>
<organism evidence="3 4">
    <name type="scientific">Toxoplasma gondii COUG</name>
    <dbReference type="NCBI Taxonomy" id="1074873"/>
    <lineage>
        <taxon>Eukaryota</taxon>
        <taxon>Sar</taxon>
        <taxon>Alveolata</taxon>
        <taxon>Apicomplexa</taxon>
        <taxon>Conoidasida</taxon>
        <taxon>Coccidia</taxon>
        <taxon>Eucoccidiorida</taxon>
        <taxon>Eimeriorina</taxon>
        <taxon>Sarcocystidae</taxon>
        <taxon>Toxoplasma</taxon>
    </lineage>
</organism>
<reference evidence="3 4" key="1">
    <citation type="journal article" date="2016" name="Nat. Commun.">
        <title>Local admixture of amplified and diversified secreted pathogenesis determinants shapes mosaic Toxoplasma gondii genomes.</title>
        <authorList>
            <person name="Lorenzi H."/>
            <person name="Khan A."/>
            <person name="Behnke M.S."/>
            <person name="Namasivayam S."/>
            <person name="Swapna L.S."/>
            <person name="Hadjithomas M."/>
            <person name="Karamycheva S."/>
            <person name="Pinney D."/>
            <person name="Brunk B.P."/>
            <person name="Ajioka J.W."/>
            <person name="Ajzenberg D."/>
            <person name="Boothroyd J.C."/>
            <person name="Boyle J.P."/>
            <person name="Darde M.L."/>
            <person name="Diaz-Miranda M.A."/>
            <person name="Dubey J.P."/>
            <person name="Fritz H.M."/>
            <person name="Gennari S.M."/>
            <person name="Gregory B.D."/>
            <person name="Kim K."/>
            <person name="Saeij J.P."/>
            <person name="Su C."/>
            <person name="White M.W."/>
            <person name="Zhu X.Q."/>
            <person name="Howe D.K."/>
            <person name="Rosenthal B.M."/>
            <person name="Grigg M.E."/>
            <person name="Parkinson J."/>
            <person name="Liu L."/>
            <person name="Kissinger J.C."/>
            <person name="Roos D.S."/>
            <person name="Sibley L.D."/>
        </authorList>
    </citation>
    <scope>NUCLEOTIDE SEQUENCE [LARGE SCALE GENOMIC DNA]</scope>
    <source>
        <strain evidence="3 4">COUG</strain>
    </source>
</reference>
<feature type="compositionally biased region" description="Basic and acidic residues" evidence="1">
    <location>
        <begin position="46"/>
        <end position="65"/>
    </location>
</feature>
<evidence type="ECO:0000256" key="1">
    <source>
        <dbReference type="SAM" id="MobiDB-lite"/>
    </source>
</evidence>
<comment type="caution">
    <text evidence="3">The sequence shown here is derived from an EMBL/GenBank/DDBJ whole genome shotgun (WGS) entry which is preliminary data.</text>
</comment>
<keyword evidence="2" id="KW-0732">Signal</keyword>
<name>A0A2G8XRW8_TOXGO</name>
<gene>
    <name evidence="3" type="ORF">TGCOUG_294300</name>
</gene>
<evidence type="ECO:0000256" key="2">
    <source>
        <dbReference type="SAM" id="SignalP"/>
    </source>
</evidence>
<dbReference type="VEuPathDB" id="ToxoDB:TGCOUG_294300"/>
<protein>
    <submittedName>
        <fullName evidence="3">Uncharacterized protein</fullName>
    </submittedName>
</protein>
<accession>A0A2G8XRW8</accession>
<sequence length="141" mass="16773">MLPTMGEHMLVPLCLLCLVFGGHTSQAQDYTDSGEKSDQYEPQLLDEEHRAETEPLPRLHREPPERNYLSNEYAEFVTDQAYLRPLSARRVPPRLQDLRPPIEDLWSLKSRLYSRTPEDDQFADNYYYSTYQKKRMQSFWK</sequence>
<evidence type="ECO:0000313" key="3">
    <source>
        <dbReference type="EMBL" id="PIL97762.1"/>
    </source>
</evidence>
<feature type="signal peptide" evidence="2">
    <location>
        <begin position="1"/>
        <end position="27"/>
    </location>
</feature>
<dbReference type="EMBL" id="AGQR02003055">
    <property type="protein sequence ID" value="PIL97762.1"/>
    <property type="molecule type" value="Genomic_DNA"/>
</dbReference>
<feature type="chain" id="PRO_5013788992" evidence="2">
    <location>
        <begin position="28"/>
        <end position="141"/>
    </location>
</feature>